<name>A0A6A3GE99_9STRA</name>
<protein>
    <submittedName>
        <fullName evidence="1">Uncharacterized protein</fullName>
    </submittedName>
</protein>
<gene>
    <name evidence="1" type="ORF">PF011_g31895</name>
</gene>
<feature type="non-terminal residue" evidence="1">
    <location>
        <position position="1"/>
    </location>
</feature>
<evidence type="ECO:0000313" key="1">
    <source>
        <dbReference type="EMBL" id="KAE8955111.1"/>
    </source>
</evidence>
<organism evidence="1 2">
    <name type="scientific">Phytophthora fragariae</name>
    <dbReference type="NCBI Taxonomy" id="53985"/>
    <lineage>
        <taxon>Eukaryota</taxon>
        <taxon>Sar</taxon>
        <taxon>Stramenopiles</taxon>
        <taxon>Oomycota</taxon>
        <taxon>Peronosporomycetes</taxon>
        <taxon>Peronosporales</taxon>
        <taxon>Peronosporaceae</taxon>
        <taxon>Phytophthora</taxon>
    </lineage>
</organism>
<accession>A0A6A3GE99</accession>
<evidence type="ECO:0000313" key="2">
    <source>
        <dbReference type="Proteomes" id="UP000460718"/>
    </source>
</evidence>
<dbReference type="AlphaFoldDB" id="A0A6A3GE99"/>
<dbReference type="EMBL" id="QXFW01008630">
    <property type="protein sequence ID" value="KAE8955111.1"/>
    <property type="molecule type" value="Genomic_DNA"/>
</dbReference>
<comment type="caution">
    <text evidence="1">The sequence shown here is derived from an EMBL/GenBank/DDBJ whole genome shotgun (WGS) entry which is preliminary data.</text>
</comment>
<dbReference type="Proteomes" id="UP000460718">
    <property type="component" value="Unassembled WGS sequence"/>
</dbReference>
<reference evidence="1 2" key="1">
    <citation type="submission" date="2018-09" db="EMBL/GenBank/DDBJ databases">
        <title>Genomic investigation of the strawberry pathogen Phytophthora fragariae indicates pathogenicity is determined by transcriptional variation in three key races.</title>
        <authorList>
            <person name="Adams T.M."/>
            <person name="Armitage A.D."/>
            <person name="Sobczyk M.K."/>
            <person name="Bates H.J."/>
            <person name="Dunwell J.M."/>
            <person name="Nellist C.F."/>
            <person name="Harrison R.J."/>
        </authorList>
    </citation>
    <scope>NUCLEOTIDE SEQUENCE [LARGE SCALE GENOMIC DNA]</scope>
    <source>
        <strain evidence="1 2">SCRP245</strain>
    </source>
</reference>
<proteinExistence type="predicted"/>
<sequence length="44" mass="4796">FSVNSPGGMNDSYAFQRWQLSNLLHDNAGRAGGSDGSRQLQLSR</sequence>